<dbReference type="FunFam" id="2.40.50.140:FF:000303">
    <property type="entry name" value="Protection of telomeres protein 1"/>
    <property type="match status" value="1"/>
</dbReference>
<dbReference type="Pfam" id="PF02765">
    <property type="entry name" value="POT1"/>
    <property type="match status" value="1"/>
</dbReference>
<dbReference type="PANTHER" id="PTHR14513">
    <property type="entry name" value="PROTECTION OF TELOMERES 1"/>
    <property type="match status" value="1"/>
</dbReference>
<keyword evidence="7" id="KW-0238">DNA-binding</keyword>
<dbReference type="SUPFAM" id="SSF50249">
    <property type="entry name" value="Nucleic acid-binding proteins"/>
    <property type="match status" value="2"/>
</dbReference>
<evidence type="ECO:0000256" key="9">
    <source>
        <dbReference type="SAM" id="MobiDB-lite"/>
    </source>
</evidence>
<comment type="similarity">
    <text evidence="3">Belongs to the telombin family.</text>
</comment>
<sequence>MPLRSCELPKGYTGVSVFLNDQSQMFATVAGFVTDVMSPVKTKGGAGDWMLTFSICDVDLMLHSGSWSGAKVRFFRGDDKALPQPEVGDIVLLRNMKKTTYAGNLLLISSYSTNFVVFSRELISSPAFASQYQAGTSSMPSTYIQPRDAPKYDEQYYAMTMKAEYDDQIQSYVTASSRPTVKPSLQSNLGLPARLPDLGTAPLNAPTGPRQKFALIKDMQINGFYDMIVEVVKIFPTPYDYLEVYVSDYTTNKLLYDYPTPEEQRSEGRDGDQFGYMDEMKKGWQGPWGQTVLKIEVKAPHGIHLQRNVQERQYARLSNVRVKLSSQSKLEGNLWPDSKWPDKVLVEKINPAAVDVGRALMERRAQYWAKRKSDDDNAPKEVKKAKTKRASAKQKAQERAAAEQKLAEEAMRIPGVESNKHVRTSNPDVPLTTIASLLSSRGNMHHKDRDEIPLPFINQKRRCQVRVVDFYPPRLEDFSTDQVHTENDTQSKSDYETDVDQHTWSWDFYLLVEDSIRPKSASRDSDIPRLWLHVSNADAQYLFRKIKEDACNLRENATMLDQLRQQTDIIWGNLTELKAAAESDPQVKSDEKEYWSAKLSNLPFDCCIQEYGQPVDADDEATLGLDSRGWIRLFSLCETMVL</sequence>
<evidence type="ECO:0000256" key="5">
    <source>
        <dbReference type="ARBA" id="ARBA00022454"/>
    </source>
</evidence>
<dbReference type="Pfam" id="PF16686">
    <property type="entry name" value="POT1PC"/>
    <property type="match status" value="1"/>
</dbReference>
<evidence type="ECO:0000259" key="11">
    <source>
        <dbReference type="Pfam" id="PF16686"/>
    </source>
</evidence>
<dbReference type="InterPro" id="IPR011564">
    <property type="entry name" value="Telomer_end-bd_POT1/Cdc13"/>
</dbReference>
<dbReference type="GO" id="GO:0032210">
    <property type="term" value="P:regulation of telomere maintenance via telomerase"/>
    <property type="evidence" value="ECO:0007669"/>
    <property type="project" value="TreeGrafter"/>
</dbReference>
<dbReference type="EMBL" id="JAESVG020000001">
    <property type="protein sequence ID" value="KAG8631969.1"/>
    <property type="molecule type" value="Genomic_DNA"/>
</dbReference>
<dbReference type="InterPro" id="IPR028389">
    <property type="entry name" value="POT1"/>
</dbReference>
<dbReference type="GO" id="GO:0016233">
    <property type="term" value="P:telomere capping"/>
    <property type="evidence" value="ECO:0007669"/>
    <property type="project" value="TreeGrafter"/>
</dbReference>
<keyword evidence="8" id="KW-0539">Nucleus</keyword>
<evidence type="ECO:0000256" key="8">
    <source>
        <dbReference type="ARBA" id="ARBA00023242"/>
    </source>
</evidence>
<feature type="region of interest" description="Disordered" evidence="9">
    <location>
        <begin position="369"/>
        <end position="399"/>
    </location>
</feature>
<evidence type="ECO:0000256" key="1">
    <source>
        <dbReference type="ARBA" id="ARBA00004123"/>
    </source>
</evidence>
<reference evidence="12" key="1">
    <citation type="submission" date="2021-07" db="EMBL/GenBank/DDBJ databases">
        <title>Elsinoe batatas strain:CRI-CJ2 Genome sequencing and assembly.</title>
        <authorList>
            <person name="Huang L."/>
        </authorList>
    </citation>
    <scope>NUCLEOTIDE SEQUENCE</scope>
    <source>
        <strain evidence="12">CRI-CJ2</strain>
    </source>
</reference>
<dbReference type="InterPro" id="IPR032042">
    <property type="entry name" value="POT1PC"/>
</dbReference>
<name>A0A8K0L908_9PEZI</name>
<organism evidence="12 13">
    <name type="scientific">Elsinoe batatas</name>
    <dbReference type="NCBI Taxonomy" id="2601811"/>
    <lineage>
        <taxon>Eukaryota</taxon>
        <taxon>Fungi</taxon>
        <taxon>Dikarya</taxon>
        <taxon>Ascomycota</taxon>
        <taxon>Pezizomycotina</taxon>
        <taxon>Dothideomycetes</taxon>
        <taxon>Dothideomycetidae</taxon>
        <taxon>Myriangiales</taxon>
        <taxon>Elsinoaceae</taxon>
        <taxon>Elsinoe</taxon>
    </lineage>
</organism>
<keyword evidence="5" id="KW-0158">Chromosome</keyword>
<proteinExistence type="inferred from homology"/>
<accession>A0A8K0L908</accession>
<feature type="domain" description="Telomeric single stranded DNA binding POT1/Cdc13" evidence="10">
    <location>
        <begin position="24"/>
        <end position="130"/>
    </location>
</feature>
<evidence type="ECO:0000256" key="7">
    <source>
        <dbReference type="ARBA" id="ARBA00023125"/>
    </source>
</evidence>
<dbReference type="Gene3D" id="2.40.50.140">
    <property type="entry name" value="Nucleic acid-binding proteins"/>
    <property type="match status" value="3"/>
</dbReference>
<dbReference type="OrthoDB" id="2186770at2759"/>
<keyword evidence="6" id="KW-0779">Telomere</keyword>
<evidence type="ECO:0000259" key="10">
    <source>
        <dbReference type="Pfam" id="PF02765"/>
    </source>
</evidence>
<dbReference type="AlphaFoldDB" id="A0A8K0L908"/>
<evidence type="ECO:0000313" key="13">
    <source>
        <dbReference type="Proteomes" id="UP000809789"/>
    </source>
</evidence>
<evidence type="ECO:0000256" key="4">
    <source>
        <dbReference type="ARBA" id="ARBA00015253"/>
    </source>
</evidence>
<protein>
    <recommendedName>
        <fullName evidence="4">Protection of telomeres protein 1</fullName>
    </recommendedName>
</protein>
<dbReference type="GO" id="GO:0098505">
    <property type="term" value="F:G-rich strand telomeric DNA binding"/>
    <property type="evidence" value="ECO:0007669"/>
    <property type="project" value="TreeGrafter"/>
</dbReference>
<dbReference type="InterPro" id="IPR012340">
    <property type="entry name" value="NA-bd_OB-fold"/>
</dbReference>
<evidence type="ECO:0000256" key="6">
    <source>
        <dbReference type="ARBA" id="ARBA00022895"/>
    </source>
</evidence>
<evidence type="ECO:0000313" key="12">
    <source>
        <dbReference type="EMBL" id="KAG8631969.1"/>
    </source>
</evidence>
<dbReference type="PANTHER" id="PTHR14513:SF0">
    <property type="entry name" value="PROTECTION OF TELOMERES PROTEIN 1"/>
    <property type="match status" value="1"/>
</dbReference>
<dbReference type="GO" id="GO:0010521">
    <property type="term" value="F:telomerase inhibitor activity"/>
    <property type="evidence" value="ECO:0007669"/>
    <property type="project" value="TreeGrafter"/>
</dbReference>
<dbReference type="GO" id="GO:0000783">
    <property type="term" value="C:nuclear telomere cap complex"/>
    <property type="evidence" value="ECO:0007669"/>
    <property type="project" value="TreeGrafter"/>
</dbReference>
<evidence type="ECO:0000256" key="2">
    <source>
        <dbReference type="ARBA" id="ARBA00004574"/>
    </source>
</evidence>
<feature type="compositionally biased region" description="Basic and acidic residues" evidence="9">
    <location>
        <begin position="369"/>
        <end position="384"/>
    </location>
</feature>
<feature type="domain" description="Protection of telomeres protein 1 ssDNA-binding" evidence="11">
    <location>
        <begin position="215"/>
        <end position="369"/>
    </location>
</feature>
<dbReference type="Proteomes" id="UP000809789">
    <property type="component" value="Unassembled WGS sequence"/>
</dbReference>
<gene>
    <name evidence="12" type="ORF">KVT40_001109</name>
</gene>
<keyword evidence="13" id="KW-1185">Reference proteome</keyword>
<comment type="caution">
    <text evidence="12">The sequence shown here is derived from an EMBL/GenBank/DDBJ whole genome shotgun (WGS) entry which is preliminary data.</text>
</comment>
<evidence type="ECO:0000256" key="3">
    <source>
        <dbReference type="ARBA" id="ARBA00008442"/>
    </source>
</evidence>
<comment type="subcellular location">
    <subcellularLocation>
        <location evidence="2">Chromosome</location>
        <location evidence="2">Telomere</location>
    </subcellularLocation>
    <subcellularLocation>
        <location evidence="1">Nucleus</location>
    </subcellularLocation>
</comment>